<keyword evidence="2" id="KW-1185">Reference proteome</keyword>
<evidence type="ECO:0000313" key="1">
    <source>
        <dbReference type="Ensembl" id="ENSCAFP00845011534.1"/>
    </source>
</evidence>
<name>A0A8I3N8Z5_CANLF</name>
<dbReference type="AlphaFoldDB" id="A0A8I3N8Z5"/>
<organism evidence="1 2">
    <name type="scientific">Canis lupus familiaris</name>
    <name type="common">Dog</name>
    <name type="synonym">Canis familiaris</name>
    <dbReference type="NCBI Taxonomy" id="9615"/>
    <lineage>
        <taxon>Eukaryota</taxon>
        <taxon>Metazoa</taxon>
        <taxon>Chordata</taxon>
        <taxon>Craniata</taxon>
        <taxon>Vertebrata</taxon>
        <taxon>Euteleostomi</taxon>
        <taxon>Mammalia</taxon>
        <taxon>Eutheria</taxon>
        <taxon>Laurasiatheria</taxon>
        <taxon>Carnivora</taxon>
        <taxon>Caniformia</taxon>
        <taxon>Canidae</taxon>
        <taxon>Canis</taxon>
    </lineage>
</organism>
<reference evidence="1" key="2">
    <citation type="submission" date="2025-08" db="UniProtKB">
        <authorList>
            <consortium name="Ensembl"/>
        </authorList>
    </citation>
    <scope>IDENTIFICATION</scope>
    <source>
        <strain evidence="1">Boxer</strain>
    </source>
</reference>
<dbReference type="InterPro" id="IPR037763">
    <property type="entry name" value="C1orf162"/>
</dbReference>
<gene>
    <name evidence="1" type="primary">C17H1orf162</name>
</gene>
<dbReference type="Ensembl" id="ENSCAFT00845014881.1">
    <property type="protein sequence ID" value="ENSCAFP00845011534.1"/>
    <property type="gene ID" value="ENSCAFG00845008469.1"/>
</dbReference>
<dbReference type="GeneTree" id="ENSGT00390000015005"/>
<sequence length="341" mass="36288">PVSVPRSCNGTALRVRGIKPYLRPGRAIKGAGGNGLSSQFGEKGSGAQHGTLPWLPLLLQQPEATFGRLLVKLPHKQGNTLKRAAVSKAKFPKTLGNASSGFRFLLSAAWPRHRVPLPGGPSDLGESRRGALGQRGSRGLHTGPRFHVGSRLGLRSRLVVKSRIQQTKRCPPFATRSLHGLSSRLLAEGGCPGRFSCTARCPDALRSPTGRPSPSPSPAVATVAAASTAPQHPAIQHLAFAFLAGVLLTLLLLALVFFIVKCCRKCHSSPWALDPPLDPHSGHDPPAKLSSPEGALTYAKVTFKISEETNNHLTEKHSANLDPVVYAQVKVTDSPYLSNEA</sequence>
<reference evidence="1" key="1">
    <citation type="submission" date="2020-03" db="EMBL/GenBank/DDBJ databases">
        <title>Long-read based genome assembly of a Labrador retriever dog.</title>
        <authorList>
            <person name="Eory L."/>
            <person name="Zhang W."/>
            <person name="Schoenebeck J."/>
        </authorList>
    </citation>
    <scope>NUCLEOTIDE SEQUENCE [LARGE SCALE GENOMIC DNA]</scope>
    <source>
        <strain evidence="1">Labrador retriever</strain>
    </source>
</reference>
<dbReference type="Proteomes" id="UP000805418">
    <property type="component" value="Chromosome 17"/>
</dbReference>
<dbReference type="OrthoDB" id="9451692at2759"/>
<proteinExistence type="predicted"/>
<dbReference type="PANTHER" id="PTHR37997:SF1">
    <property type="entry name" value="TRANSMEMBRANE PROTEIN C1ORF162"/>
    <property type="match status" value="1"/>
</dbReference>
<reference evidence="1" key="3">
    <citation type="submission" date="2025-09" db="UniProtKB">
        <authorList>
            <consortium name="Ensembl"/>
        </authorList>
    </citation>
    <scope>IDENTIFICATION</scope>
    <source>
        <strain evidence="1">Boxer</strain>
    </source>
</reference>
<accession>A0A8I3N8Z5</accession>
<protein>
    <submittedName>
        <fullName evidence="1">Uncharacterized protein</fullName>
    </submittedName>
</protein>
<evidence type="ECO:0000313" key="2">
    <source>
        <dbReference type="Proteomes" id="UP000805418"/>
    </source>
</evidence>
<dbReference type="PANTHER" id="PTHR37997">
    <property type="entry name" value="TRANSMEMBRANE PROTEIN C1ORF162"/>
    <property type="match status" value="1"/>
</dbReference>